<dbReference type="InterPro" id="IPR022496">
    <property type="entry name" value="T6A_TsaB"/>
</dbReference>
<organism evidence="2">
    <name type="scientific">Candidatus Improbicoccus pseudotrichonymphae</name>
    <dbReference type="NCBI Taxonomy" id="3033792"/>
    <lineage>
        <taxon>Bacteria</taxon>
        <taxon>Bacillati</taxon>
        <taxon>Bacillota</taxon>
        <taxon>Clostridia</taxon>
        <taxon>Candidatus Improbicoccus</taxon>
    </lineage>
</organism>
<feature type="domain" description="Gcp-like" evidence="1">
    <location>
        <begin position="34"/>
        <end position="214"/>
    </location>
</feature>
<evidence type="ECO:0000259" key="1">
    <source>
        <dbReference type="Pfam" id="PF00814"/>
    </source>
</evidence>
<name>A0AA48I7R4_9FIRM</name>
<proteinExistence type="predicted"/>
<dbReference type="PANTHER" id="PTHR11735">
    <property type="entry name" value="TRNA N6-ADENOSINE THREONYLCARBAMOYLTRANSFERASE"/>
    <property type="match status" value="1"/>
</dbReference>
<dbReference type="Gene3D" id="3.30.420.40">
    <property type="match status" value="2"/>
</dbReference>
<reference evidence="2" key="1">
    <citation type="journal article" date="2023" name="ISME J.">
        <title>Emergence of putative energy parasites within Clostridia revealed by genome analysis of a novel endosymbiotic clade.</title>
        <authorList>
            <person name="Takahashi K."/>
            <person name="Kuwahara H."/>
            <person name="Horikawa Y."/>
            <person name="Izawa K."/>
            <person name="Kato D."/>
            <person name="Inagaki T."/>
            <person name="Yuki M."/>
            <person name="Ohkuma M."/>
            <person name="Hongoh Y."/>
        </authorList>
    </citation>
    <scope>NUCLEOTIDE SEQUENCE</scope>
    <source>
        <strain evidence="2">CfP3-15</strain>
    </source>
</reference>
<gene>
    <name evidence="2" type="ORF">CfP315_0131</name>
</gene>
<sequence length="225" mass="25011">MKILAFNTTCKELSVAVLENESVLVELNLKTKLSHSEVLCPAIRFCTEKANLKINDLNLIASSTGPGSFTGIRIGLSVLRGMSLSQSIPTVGISCCRALASSVNASNTLICSFIKANKNENYYGFFKLIENKLTRICKDNISTTGNLIEKIKEKTIFVGDVEVISCYCFDNKIESNDFIFINSNIKASNIAKEAYFKFLENKTLKNNPPKANYLKLSKAERELRK</sequence>
<dbReference type="InterPro" id="IPR043129">
    <property type="entry name" value="ATPase_NBD"/>
</dbReference>
<accession>A0AA48I7R4</accession>
<dbReference type="KEGG" id="ips:CfP315_0131"/>
<dbReference type="GO" id="GO:0002949">
    <property type="term" value="P:tRNA threonylcarbamoyladenosine modification"/>
    <property type="evidence" value="ECO:0007669"/>
    <property type="project" value="InterPro"/>
</dbReference>
<dbReference type="PANTHER" id="PTHR11735:SF11">
    <property type="entry name" value="TRNA THREONYLCARBAMOYLADENOSINE BIOSYNTHESIS PROTEIN TSAB"/>
    <property type="match status" value="1"/>
</dbReference>
<dbReference type="CDD" id="cd24032">
    <property type="entry name" value="ASKHA_NBD_TsaB"/>
    <property type="match status" value="1"/>
</dbReference>
<dbReference type="AlphaFoldDB" id="A0AA48I7R4"/>
<dbReference type="Proteomes" id="UP001337580">
    <property type="component" value="Chromosome"/>
</dbReference>
<dbReference type="SUPFAM" id="SSF53067">
    <property type="entry name" value="Actin-like ATPase domain"/>
    <property type="match status" value="1"/>
</dbReference>
<dbReference type="InterPro" id="IPR000905">
    <property type="entry name" value="Gcp-like_dom"/>
</dbReference>
<protein>
    <submittedName>
        <fullName evidence="2">tRNA (Adenosine(37)-N6)-threonylcarbamoyltransferase complex dimerization subunit type 1 TsaB</fullName>
    </submittedName>
</protein>
<evidence type="ECO:0000313" key="2">
    <source>
        <dbReference type="EMBL" id="BED91628.1"/>
    </source>
</evidence>
<dbReference type="Pfam" id="PF00814">
    <property type="entry name" value="TsaD"/>
    <property type="match status" value="1"/>
</dbReference>
<dbReference type="GO" id="GO:0005829">
    <property type="term" value="C:cytosol"/>
    <property type="evidence" value="ECO:0007669"/>
    <property type="project" value="TreeGrafter"/>
</dbReference>
<dbReference type="EMBL" id="AP027924">
    <property type="protein sequence ID" value="BED91628.1"/>
    <property type="molecule type" value="Genomic_DNA"/>
</dbReference>
<dbReference type="NCBIfam" id="TIGR03725">
    <property type="entry name" value="T6A_YeaZ"/>
    <property type="match status" value="1"/>
</dbReference>